<organism evidence="1 2">
    <name type="scientific">Limosilactobacillus ingluviei</name>
    <dbReference type="NCBI Taxonomy" id="148604"/>
    <lineage>
        <taxon>Bacteria</taxon>
        <taxon>Bacillati</taxon>
        <taxon>Bacillota</taxon>
        <taxon>Bacilli</taxon>
        <taxon>Lactobacillales</taxon>
        <taxon>Lactobacillaceae</taxon>
        <taxon>Limosilactobacillus</taxon>
    </lineage>
</organism>
<keyword evidence="2" id="KW-1185">Reference proteome</keyword>
<accession>A0A0R2GUE4</accession>
<dbReference type="RefSeq" id="WP_056994210.1">
    <property type="nucleotide sequence ID" value="NZ_JQBA01000013.1"/>
</dbReference>
<name>A0A0R2GUE4_9LACO</name>
<dbReference type="EMBL" id="JQBA01000013">
    <property type="protein sequence ID" value="KRN44499.1"/>
    <property type="molecule type" value="Genomic_DNA"/>
</dbReference>
<protein>
    <submittedName>
        <fullName evidence="1">Uncharacterized protein</fullName>
    </submittedName>
</protein>
<reference evidence="1 2" key="1">
    <citation type="journal article" date="2015" name="Genome Announc.">
        <title>Expanding the biotechnology potential of lactobacilli through comparative genomics of 213 strains and associated genera.</title>
        <authorList>
            <person name="Sun Z."/>
            <person name="Harris H.M."/>
            <person name="McCann A."/>
            <person name="Guo C."/>
            <person name="Argimon S."/>
            <person name="Zhang W."/>
            <person name="Yang X."/>
            <person name="Jeffery I.B."/>
            <person name="Cooney J.C."/>
            <person name="Kagawa T.F."/>
            <person name="Liu W."/>
            <person name="Song Y."/>
            <person name="Salvetti E."/>
            <person name="Wrobel A."/>
            <person name="Rasinkangas P."/>
            <person name="Parkhill J."/>
            <person name="Rea M.C."/>
            <person name="O'Sullivan O."/>
            <person name="Ritari J."/>
            <person name="Douillard F.P."/>
            <person name="Paul Ross R."/>
            <person name="Yang R."/>
            <person name="Briner A.E."/>
            <person name="Felis G.E."/>
            <person name="de Vos W.M."/>
            <person name="Barrangou R."/>
            <person name="Klaenhammer T.R."/>
            <person name="Caufield P.W."/>
            <person name="Cui Y."/>
            <person name="Zhang H."/>
            <person name="O'Toole P.W."/>
        </authorList>
    </citation>
    <scope>NUCLEOTIDE SEQUENCE [LARGE SCALE GENOMIC DNA]</scope>
    <source>
        <strain evidence="1 2">DSM 14792</strain>
    </source>
</reference>
<evidence type="ECO:0000313" key="2">
    <source>
        <dbReference type="Proteomes" id="UP000051639"/>
    </source>
</evidence>
<sequence length="171" mass="19592">MPVSNYNKYQLTDHAKQRISERLGITVKDMYRWTYRMLSEAVPIESADNKEGVRYQARNIVFVLDEAEHKVLTVYPESKYGADTDLREALNPDLVRSLQKPLRDYLKKRQAVLSNEVAGYVNDLNFATLNYQNTAAPEDLAEIVNIMKALEGQIGDYYQTLADVQKLQITG</sequence>
<comment type="caution">
    <text evidence="1">The sequence shown here is derived from an EMBL/GenBank/DDBJ whole genome shotgun (WGS) entry which is preliminary data.</text>
</comment>
<gene>
    <name evidence="1" type="ORF">IV41_GL000309</name>
</gene>
<dbReference type="OrthoDB" id="2328332at2"/>
<dbReference type="AlphaFoldDB" id="A0A0R2GUE4"/>
<proteinExistence type="predicted"/>
<dbReference type="Proteomes" id="UP000051639">
    <property type="component" value="Unassembled WGS sequence"/>
</dbReference>
<dbReference type="PATRIC" id="fig|148604.4.peg.314"/>
<evidence type="ECO:0000313" key="1">
    <source>
        <dbReference type="EMBL" id="KRN44499.1"/>
    </source>
</evidence>